<evidence type="ECO:0000256" key="1">
    <source>
        <dbReference type="SAM" id="SignalP"/>
    </source>
</evidence>
<feature type="chain" id="PRO_5002180639" evidence="1">
    <location>
        <begin position="18"/>
        <end position="286"/>
    </location>
</feature>
<dbReference type="InterPro" id="IPR013320">
    <property type="entry name" value="ConA-like_dom_sf"/>
</dbReference>
<dbReference type="PANTHER" id="PTHR10963:SF24">
    <property type="entry name" value="GLYCOSIDASE C21B10.07-RELATED"/>
    <property type="match status" value="1"/>
</dbReference>
<dbReference type="OrthoDB" id="192832at2759"/>
<reference evidence="3 4" key="1">
    <citation type="submission" date="2014-04" db="EMBL/GenBank/DDBJ databases">
        <authorList>
            <consortium name="DOE Joint Genome Institute"/>
            <person name="Kuo A."/>
            <person name="Girlanda M."/>
            <person name="Perotto S."/>
            <person name="Kohler A."/>
            <person name="Nagy L.G."/>
            <person name="Floudas D."/>
            <person name="Copeland A."/>
            <person name="Barry K.W."/>
            <person name="Cichocki N."/>
            <person name="Veneault-Fourrey C."/>
            <person name="LaButti K."/>
            <person name="Lindquist E.A."/>
            <person name="Lipzen A."/>
            <person name="Lundell T."/>
            <person name="Morin E."/>
            <person name="Murat C."/>
            <person name="Sun H."/>
            <person name="Tunlid A."/>
            <person name="Henrissat B."/>
            <person name="Grigoriev I.V."/>
            <person name="Hibbett D.S."/>
            <person name="Martin F."/>
            <person name="Nordberg H.P."/>
            <person name="Cantor M.N."/>
            <person name="Hua S.X."/>
        </authorList>
    </citation>
    <scope>NUCLEOTIDE SEQUENCE [LARGE SCALE GENOMIC DNA]</scope>
    <source>
        <strain evidence="3 4">MUT 4182</strain>
    </source>
</reference>
<evidence type="ECO:0000313" key="4">
    <source>
        <dbReference type="Proteomes" id="UP000054248"/>
    </source>
</evidence>
<dbReference type="SUPFAM" id="SSF49899">
    <property type="entry name" value="Concanavalin A-like lectins/glucanases"/>
    <property type="match status" value="1"/>
</dbReference>
<organism evidence="3 4">
    <name type="scientific">Tulasnella calospora MUT 4182</name>
    <dbReference type="NCBI Taxonomy" id="1051891"/>
    <lineage>
        <taxon>Eukaryota</taxon>
        <taxon>Fungi</taxon>
        <taxon>Dikarya</taxon>
        <taxon>Basidiomycota</taxon>
        <taxon>Agaricomycotina</taxon>
        <taxon>Agaricomycetes</taxon>
        <taxon>Cantharellales</taxon>
        <taxon>Tulasnellaceae</taxon>
        <taxon>Tulasnella</taxon>
    </lineage>
</organism>
<sequence>MLSFNTLSLVLTALVSATISGASSPPKGGRFYSVADTYIGNSFLTGFDHQTFLTDGDPTHGRVNYTDQAFAVSQNLTFTSTNTLIMRADYTTVLKSTDAWGRNAVRIQSKKSYGTSVTIMDLRHMPEGCATWPAFWVTWPNMGEIDILEGVNDSGPNAATLHTLDGCTMSSANMIQTGTLTPTATNCYAYVNYNTGCSVKSGTATSYGPSLNAVGGGWYAMERTSNFINVWWWARNDPAVPPEVKNGNGLVNPAHWGKPFANFVNNNCDLSTKMGPHNIIINLTFC</sequence>
<keyword evidence="4" id="KW-1185">Reference proteome</keyword>
<dbReference type="InterPro" id="IPR000757">
    <property type="entry name" value="Beta-glucanase-like"/>
</dbReference>
<dbReference type="AlphaFoldDB" id="A0A0C3Q662"/>
<reference evidence="4" key="2">
    <citation type="submission" date="2015-01" db="EMBL/GenBank/DDBJ databases">
        <title>Evolutionary Origins and Diversification of the Mycorrhizal Mutualists.</title>
        <authorList>
            <consortium name="DOE Joint Genome Institute"/>
            <consortium name="Mycorrhizal Genomics Consortium"/>
            <person name="Kohler A."/>
            <person name="Kuo A."/>
            <person name="Nagy L.G."/>
            <person name="Floudas D."/>
            <person name="Copeland A."/>
            <person name="Barry K.W."/>
            <person name="Cichocki N."/>
            <person name="Veneault-Fourrey C."/>
            <person name="LaButti K."/>
            <person name="Lindquist E.A."/>
            <person name="Lipzen A."/>
            <person name="Lundell T."/>
            <person name="Morin E."/>
            <person name="Murat C."/>
            <person name="Riley R."/>
            <person name="Ohm R."/>
            <person name="Sun H."/>
            <person name="Tunlid A."/>
            <person name="Henrissat B."/>
            <person name="Grigoriev I.V."/>
            <person name="Hibbett D.S."/>
            <person name="Martin F."/>
        </authorList>
    </citation>
    <scope>NUCLEOTIDE SEQUENCE [LARGE SCALE GENOMIC DNA]</scope>
    <source>
        <strain evidence="4">MUT 4182</strain>
    </source>
</reference>
<keyword evidence="1" id="KW-0732">Signal</keyword>
<accession>A0A0C3Q662</accession>
<evidence type="ECO:0000259" key="2">
    <source>
        <dbReference type="PROSITE" id="PS51762"/>
    </source>
</evidence>
<keyword evidence="3" id="KW-0378">Hydrolase</keyword>
<dbReference type="HOGENOM" id="CLU_016972_1_1_1"/>
<proteinExistence type="predicted"/>
<feature type="signal peptide" evidence="1">
    <location>
        <begin position="1"/>
        <end position="17"/>
    </location>
</feature>
<dbReference type="GO" id="GO:0009251">
    <property type="term" value="P:glucan catabolic process"/>
    <property type="evidence" value="ECO:0007669"/>
    <property type="project" value="TreeGrafter"/>
</dbReference>
<dbReference type="PANTHER" id="PTHR10963">
    <property type="entry name" value="GLYCOSYL HYDROLASE-RELATED"/>
    <property type="match status" value="1"/>
</dbReference>
<dbReference type="Gene3D" id="2.60.120.200">
    <property type="match status" value="1"/>
</dbReference>
<dbReference type="GO" id="GO:0004553">
    <property type="term" value="F:hydrolase activity, hydrolyzing O-glycosyl compounds"/>
    <property type="evidence" value="ECO:0007669"/>
    <property type="project" value="InterPro"/>
</dbReference>
<feature type="non-terminal residue" evidence="3">
    <location>
        <position position="286"/>
    </location>
</feature>
<dbReference type="STRING" id="1051891.A0A0C3Q662"/>
<feature type="domain" description="GH16" evidence="2">
    <location>
        <begin position="17"/>
        <end position="286"/>
    </location>
</feature>
<dbReference type="Pfam" id="PF26113">
    <property type="entry name" value="GH16_XgeA"/>
    <property type="match status" value="1"/>
</dbReference>
<protein>
    <submittedName>
        <fullName evidence="3">Glycoside hydrolase family 16 protein</fullName>
    </submittedName>
</protein>
<dbReference type="Proteomes" id="UP000054248">
    <property type="component" value="Unassembled WGS sequence"/>
</dbReference>
<dbReference type="EMBL" id="KN823055">
    <property type="protein sequence ID" value="KIO24745.1"/>
    <property type="molecule type" value="Genomic_DNA"/>
</dbReference>
<dbReference type="InterPro" id="IPR050546">
    <property type="entry name" value="Glycosyl_Hydrlase_16"/>
</dbReference>
<evidence type="ECO:0000313" key="3">
    <source>
        <dbReference type="EMBL" id="KIO24745.1"/>
    </source>
</evidence>
<gene>
    <name evidence="3" type="ORF">M407DRAFT_76601</name>
</gene>
<name>A0A0C3Q662_9AGAM</name>
<dbReference type="PROSITE" id="PS51762">
    <property type="entry name" value="GH16_2"/>
    <property type="match status" value="1"/>
</dbReference>